<organism evidence="2 3">
    <name type="scientific">Oceanidesulfovibrio marinus</name>
    <dbReference type="NCBI Taxonomy" id="370038"/>
    <lineage>
        <taxon>Bacteria</taxon>
        <taxon>Pseudomonadati</taxon>
        <taxon>Thermodesulfobacteriota</taxon>
        <taxon>Desulfovibrionia</taxon>
        <taxon>Desulfovibrionales</taxon>
        <taxon>Desulfovibrionaceae</taxon>
        <taxon>Oceanidesulfovibrio</taxon>
    </lineage>
</organism>
<dbReference type="AlphaFoldDB" id="A0A6P1ZBI2"/>
<evidence type="ECO:0000256" key="1">
    <source>
        <dbReference type="SAM" id="MobiDB-lite"/>
    </source>
</evidence>
<name>A0A6P1ZBI2_9BACT</name>
<feature type="compositionally biased region" description="Basic and acidic residues" evidence="1">
    <location>
        <begin position="45"/>
        <end position="54"/>
    </location>
</feature>
<feature type="region of interest" description="Disordered" evidence="1">
    <location>
        <begin position="35"/>
        <end position="65"/>
    </location>
</feature>
<gene>
    <name evidence="2" type="ORF">DQK91_22205</name>
</gene>
<feature type="compositionally biased region" description="Acidic residues" evidence="1">
    <location>
        <begin position="55"/>
        <end position="65"/>
    </location>
</feature>
<sequence length="65" mass="7124">MELYLGEEREDLETDDDLPLDIPASAFLDALAKAGVGPGSIPEPPHLDDFRLTADPDELLDEEDD</sequence>
<proteinExistence type="predicted"/>
<comment type="caution">
    <text evidence="2">The sequence shown here is derived from an EMBL/GenBank/DDBJ whole genome shotgun (WGS) entry which is preliminary data.</text>
</comment>
<evidence type="ECO:0000313" key="2">
    <source>
        <dbReference type="EMBL" id="TVM28790.1"/>
    </source>
</evidence>
<dbReference type="Proteomes" id="UP000434052">
    <property type="component" value="Unassembled WGS sequence"/>
</dbReference>
<dbReference type="EMBL" id="QMIF01000098">
    <property type="protein sequence ID" value="TVM28790.1"/>
    <property type="molecule type" value="Genomic_DNA"/>
</dbReference>
<accession>A0A6P1ZBI2</accession>
<protein>
    <submittedName>
        <fullName evidence="2">Uncharacterized protein</fullName>
    </submittedName>
</protein>
<evidence type="ECO:0000313" key="3">
    <source>
        <dbReference type="Proteomes" id="UP000434052"/>
    </source>
</evidence>
<feature type="non-terminal residue" evidence="2">
    <location>
        <position position="65"/>
    </location>
</feature>
<reference evidence="2 3" key="1">
    <citation type="submission" date="2018-06" db="EMBL/GenBank/DDBJ databases">
        <title>Complete genome of Desulfovibrio marinus P48SEP.</title>
        <authorList>
            <person name="Crispim J.S."/>
            <person name="Vidigal P.M.P."/>
            <person name="Silva L.C.F."/>
            <person name="Araujo L.C."/>
            <person name="Laguardia C.N."/>
            <person name="Dias R.S."/>
            <person name="Sousa M.P."/>
            <person name="Paula S.O."/>
            <person name="Silva C."/>
        </authorList>
    </citation>
    <scope>NUCLEOTIDE SEQUENCE [LARGE SCALE GENOMIC DNA]</scope>
    <source>
        <strain evidence="2 3">P48SEP</strain>
    </source>
</reference>